<feature type="compositionally biased region" description="Basic and acidic residues" evidence="14">
    <location>
        <begin position="337"/>
        <end position="352"/>
    </location>
</feature>
<feature type="region of interest" description="Disordered" evidence="14">
    <location>
        <begin position="13"/>
        <end position="44"/>
    </location>
</feature>
<dbReference type="InterPro" id="IPR006166">
    <property type="entry name" value="ERCC4_domain"/>
</dbReference>
<organism evidence="16 17">
    <name type="scientific">Monosiga brevicollis</name>
    <name type="common">Choanoflagellate</name>
    <dbReference type="NCBI Taxonomy" id="81824"/>
    <lineage>
        <taxon>Eukaryota</taxon>
        <taxon>Choanoflagellata</taxon>
        <taxon>Craspedida</taxon>
        <taxon>Salpingoecidae</taxon>
        <taxon>Monosiga</taxon>
    </lineage>
</organism>
<dbReference type="Gene3D" id="1.10.150.670">
    <property type="entry name" value="Crossover junction endonuclease EME1, DNA-binding domain"/>
    <property type="match status" value="1"/>
</dbReference>
<dbReference type="AlphaFoldDB" id="A9V3S9"/>
<dbReference type="PANTHER" id="PTHR21077">
    <property type="entry name" value="EME1 PROTEIN"/>
    <property type="match status" value="1"/>
</dbReference>
<evidence type="ECO:0000256" key="13">
    <source>
        <dbReference type="ARBA" id="ARBA00023254"/>
    </source>
</evidence>
<keyword evidence="13" id="KW-0469">Meiosis</keyword>
<evidence type="ECO:0000313" key="16">
    <source>
        <dbReference type="EMBL" id="EDQ87862.1"/>
    </source>
</evidence>
<evidence type="ECO:0000256" key="12">
    <source>
        <dbReference type="ARBA" id="ARBA00023242"/>
    </source>
</evidence>
<evidence type="ECO:0000256" key="2">
    <source>
        <dbReference type="ARBA" id="ARBA00004123"/>
    </source>
</evidence>
<dbReference type="Proteomes" id="UP000001357">
    <property type="component" value="Unassembled WGS sequence"/>
</dbReference>
<dbReference type="InterPro" id="IPR033310">
    <property type="entry name" value="Mms4/EME1/EME2"/>
</dbReference>
<feature type="domain" description="ERCC4" evidence="15">
    <location>
        <begin position="519"/>
        <end position="627"/>
    </location>
</feature>
<dbReference type="InParanoid" id="A9V3S9"/>
<feature type="compositionally biased region" description="Low complexity" evidence="14">
    <location>
        <begin position="397"/>
        <end position="407"/>
    </location>
</feature>
<dbReference type="GO" id="GO:0004519">
    <property type="term" value="F:endonuclease activity"/>
    <property type="evidence" value="ECO:0007669"/>
    <property type="project" value="UniProtKB-KW"/>
</dbReference>
<evidence type="ECO:0000256" key="10">
    <source>
        <dbReference type="ARBA" id="ARBA00023172"/>
    </source>
</evidence>
<feature type="compositionally biased region" description="Polar residues" evidence="14">
    <location>
        <begin position="239"/>
        <end position="248"/>
    </location>
</feature>
<name>A9V3S9_MONBE</name>
<dbReference type="GO" id="GO:0005634">
    <property type="term" value="C:nucleus"/>
    <property type="evidence" value="ECO:0007669"/>
    <property type="project" value="UniProtKB-SubCell"/>
</dbReference>
<feature type="compositionally biased region" description="Basic and acidic residues" evidence="14">
    <location>
        <begin position="409"/>
        <end position="433"/>
    </location>
</feature>
<keyword evidence="5" id="KW-0479">Metal-binding</keyword>
<evidence type="ECO:0000313" key="17">
    <source>
        <dbReference type="Proteomes" id="UP000001357"/>
    </source>
</evidence>
<dbReference type="FunCoup" id="A9V3S9">
    <property type="interactions" value="293"/>
</dbReference>
<dbReference type="GO" id="GO:0048476">
    <property type="term" value="C:Holliday junction resolvase complex"/>
    <property type="evidence" value="ECO:0000318"/>
    <property type="project" value="GO_Central"/>
</dbReference>
<keyword evidence="10" id="KW-0233">DNA recombination</keyword>
<accession>A9V3S9</accession>
<keyword evidence="12" id="KW-0539">Nucleus</keyword>
<comment type="cofactor">
    <cofactor evidence="1">
        <name>Mg(2+)</name>
        <dbReference type="ChEBI" id="CHEBI:18420"/>
    </cofactor>
</comment>
<evidence type="ECO:0000256" key="9">
    <source>
        <dbReference type="ARBA" id="ARBA00022842"/>
    </source>
</evidence>
<dbReference type="GO" id="GO:0000712">
    <property type="term" value="P:resolution of meiotic recombination intermediates"/>
    <property type="evidence" value="ECO:0000318"/>
    <property type="project" value="GO_Central"/>
</dbReference>
<evidence type="ECO:0000259" key="15">
    <source>
        <dbReference type="Pfam" id="PF02732"/>
    </source>
</evidence>
<feature type="region of interest" description="Disordered" evidence="14">
    <location>
        <begin position="153"/>
        <end position="204"/>
    </location>
</feature>
<evidence type="ECO:0000256" key="4">
    <source>
        <dbReference type="ARBA" id="ARBA00022722"/>
    </source>
</evidence>
<feature type="compositionally biased region" description="Polar residues" evidence="14">
    <location>
        <begin position="21"/>
        <end position="32"/>
    </location>
</feature>
<evidence type="ECO:0000256" key="7">
    <source>
        <dbReference type="ARBA" id="ARBA00022763"/>
    </source>
</evidence>
<dbReference type="EMBL" id="CH991557">
    <property type="protein sequence ID" value="EDQ87862.1"/>
    <property type="molecule type" value="Genomic_DNA"/>
</dbReference>
<dbReference type="RefSeq" id="XP_001747395.1">
    <property type="nucleotide sequence ID" value="XM_001747343.1"/>
</dbReference>
<dbReference type="GO" id="GO:0016787">
    <property type="term" value="F:hydrolase activity"/>
    <property type="evidence" value="ECO:0007669"/>
    <property type="project" value="UniProtKB-KW"/>
</dbReference>
<dbReference type="GO" id="GO:0006302">
    <property type="term" value="P:double-strand break repair"/>
    <property type="evidence" value="ECO:0000318"/>
    <property type="project" value="GO_Central"/>
</dbReference>
<dbReference type="InterPro" id="IPR042530">
    <property type="entry name" value="EME1/EME2_C"/>
</dbReference>
<evidence type="ECO:0000256" key="3">
    <source>
        <dbReference type="ARBA" id="ARBA00005313"/>
    </source>
</evidence>
<evidence type="ECO:0000256" key="14">
    <source>
        <dbReference type="SAM" id="MobiDB-lite"/>
    </source>
</evidence>
<feature type="compositionally biased region" description="Basic and acidic residues" evidence="14">
    <location>
        <begin position="163"/>
        <end position="173"/>
    </location>
</feature>
<feature type="compositionally biased region" description="Polar residues" evidence="14">
    <location>
        <begin position="177"/>
        <end position="193"/>
    </location>
</feature>
<dbReference type="GO" id="GO:0003677">
    <property type="term" value="F:DNA binding"/>
    <property type="evidence" value="ECO:0007669"/>
    <property type="project" value="InterPro"/>
</dbReference>
<keyword evidence="6" id="KW-0255">Endonuclease</keyword>
<dbReference type="KEGG" id="mbr:MONBRDRAFT_26875"/>
<feature type="compositionally biased region" description="Polar residues" evidence="14">
    <location>
        <begin position="362"/>
        <end position="379"/>
    </location>
</feature>
<feature type="compositionally biased region" description="Low complexity" evidence="14">
    <location>
        <begin position="153"/>
        <end position="162"/>
    </location>
</feature>
<dbReference type="GO" id="GO:0031573">
    <property type="term" value="P:mitotic intra-S DNA damage checkpoint signaling"/>
    <property type="evidence" value="ECO:0000318"/>
    <property type="project" value="GO_Central"/>
</dbReference>
<dbReference type="GeneID" id="5892655"/>
<keyword evidence="11" id="KW-0234">DNA repair</keyword>
<dbReference type="GO" id="GO:0046872">
    <property type="term" value="F:metal ion binding"/>
    <property type="evidence" value="ECO:0007669"/>
    <property type="project" value="UniProtKB-KW"/>
</dbReference>
<evidence type="ECO:0000256" key="6">
    <source>
        <dbReference type="ARBA" id="ARBA00022759"/>
    </source>
</evidence>
<protein>
    <recommendedName>
        <fullName evidence="15">ERCC4 domain-containing protein</fullName>
    </recommendedName>
</protein>
<feature type="region of interest" description="Disordered" evidence="14">
    <location>
        <begin position="330"/>
        <end position="433"/>
    </location>
</feature>
<reference evidence="16 17" key="1">
    <citation type="journal article" date="2008" name="Nature">
        <title>The genome of the choanoflagellate Monosiga brevicollis and the origin of metazoans.</title>
        <authorList>
            <consortium name="JGI Sequencing"/>
            <person name="King N."/>
            <person name="Westbrook M.J."/>
            <person name="Young S.L."/>
            <person name="Kuo A."/>
            <person name="Abedin M."/>
            <person name="Chapman J."/>
            <person name="Fairclough S."/>
            <person name="Hellsten U."/>
            <person name="Isogai Y."/>
            <person name="Letunic I."/>
            <person name="Marr M."/>
            <person name="Pincus D."/>
            <person name="Putnam N."/>
            <person name="Rokas A."/>
            <person name="Wright K.J."/>
            <person name="Zuzow R."/>
            <person name="Dirks W."/>
            <person name="Good M."/>
            <person name="Goodstein D."/>
            <person name="Lemons D."/>
            <person name="Li W."/>
            <person name="Lyons J.B."/>
            <person name="Morris A."/>
            <person name="Nichols S."/>
            <person name="Richter D.J."/>
            <person name="Salamov A."/>
            <person name="Bork P."/>
            <person name="Lim W.A."/>
            <person name="Manning G."/>
            <person name="Miller W.T."/>
            <person name="McGinnis W."/>
            <person name="Shapiro H."/>
            <person name="Tjian R."/>
            <person name="Grigoriev I.V."/>
            <person name="Rokhsar D."/>
        </authorList>
    </citation>
    <scope>NUCLEOTIDE SEQUENCE [LARGE SCALE GENOMIC DNA]</scope>
    <source>
        <strain evidence="17">MX1 / ATCC 50154</strain>
    </source>
</reference>
<dbReference type="Gene3D" id="3.40.50.10130">
    <property type="match status" value="1"/>
</dbReference>
<comment type="subcellular location">
    <subcellularLocation>
        <location evidence="2">Nucleus</location>
    </subcellularLocation>
</comment>
<evidence type="ECO:0000256" key="11">
    <source>
        <dbReference type="ARBA" id="ARBA00023204"/>
    </source>
</evidence>
<evidence type="ECO:0000256" key="8">
    <source>
        <dbReference type="ARBA" id="ARBA00022801"/>
    </source>
</evidence>
<evidence type="ECO:0000256" key="1">
    <source>
        <dbReference type="ARBA" id="ARBA00001946"/>
    </source>
</evidence>
<evidence type="ECO:0000256" key="5">
    <source>
        <dbReference type="ARBA" id="ARBA00022723"/>
    </source>
</evidence>
<proteinExistence type="inferred from homology"/>
<sequence length="740" mass="80188">MAKHIEVIDLCLSSDDDDHPTQMTSSRQQRASSMGPGRVPHPVDSVASGAIAATAAALGSARESGPAATDLTAAVLEAPTFDLKLPTLGVVSMPEPSECIVLDDGSDDESLPDVWDPAAACPVRSAQASSQIQAATSRPTTALQHAALTATQALSGEYPSSEARSRYSSERPARSTPAPSAQQTRVSFSTKASPTAEHPLPRPGAADATEVILLSPDPQRPTSPSQRSPTLAPQNLTQRFQEASQQRANAAGREDPDNADARICLDGGSPLSLAQRLRLRFLEQQELALPLASTTSQGTSASLDRSQAAKRVKTLAQITGVDTTIVEAPFRSQMPQHQERRCHGANEADHQAHPPFYGEDNLPSSTSQGSDPAHQSSARTGPAAAPSSATDPERLTATHASATSAAARKVPEAAREVSKRSAQLRRELSRQNRPEDRLATMSVYCCATLLEARRYKKLREQLEAQQVSVQVTNGLPLKMSIRFMRRVDTLNETTATIESCLEEEPHVLMVLWADTFVPQATDMSIRNLAREIKTHYQDLSKVGLLVTLIVEGVEPYFRKQSNAANRAWRQQVSTGEAADTDTDAMLGKIAQVRTAVDHVLIWLQMEAGLHLRETNTADETMELICMMTKSIATLPDKLQAAQFNINPHVTHCEKVDSATFRGLRQLWRRQLSCFSWISDDKAEAIVQHYPTPLALAQGFRQHGVDAVASLVPVGHARAVGQAIAEKLKVYLESEDPNLML</sequence>
<dbReference type="STRING" id="81824.A9V3S9"/>
<gene>
    <name evidence="16" type="ORF">MONBRDRAFT_26875</name>
</gene>
<dbReference type="GO" id="GO:0031297">
    <property type="term" value="P:replication fork processing"/>
    <property type="evidence" value="ECO:0000318"/>
    <property type="project" value="GO_Central"/>
</dbReference>
<keyword evidence="17" id="KW-1185">Reference proteome</keyword>
<keyword evidence="7" id="KW-0227">DNA damage</keyword>
<dbReference type="Pfam" id="PF02732">
    <property type="entry name" value="ERCC4"/>
    <property type="match status" value="1"/>
</dbReference>
<keyword evidence="9" id="KW-0460">Magnesium</keyword>
<keyword evidence="4" id="KW-0540">Nuclease</keyword>
<comment type="similarity">
    <text evidence="3">Belongs to the EME1/MMS4 family.</text>
</comment>
<dbReference type="PANTHER" id="PTHR21077:SF5">
    <property type="entry name" value="CROSSOVER JUNCTION ENDONUCLEASE MMS4"/>
    <property type="match status" value="1"/>
</dbReference>
<keyword evidence="8" id="KW-0378">Hydrolase</keyword>
<feature type="region of interest" description="Disordered" evidence="14">
    <location>
        <begin position="239"/>
        <end position="263"/>
    </location>
</feature>